<protein>
    <submittedName>
        <fullName evidence="2">Uncharacterized protein</fullName>
    </submittedName>
</protein>
<gene>
    <name evidence="2" type="ORF">SAMN04488127_2500</name>
</gene>
<keyword evidence="1" id="KW-0812">Transmembrane</keyword>
<dbReference type="STRING" id="426757.SAMN04488127_2500"/>
<accession>A0A1H7ATM2</accession>
<feature type="transmembrane region" description="Helical" evidence="1">
    <location>
        <begin position="6"/>
        <end position="26"/>
    </location>
</feature>
<keyword evidence="1" id="KW-1133">Transmembrane helix</keyword>
<dbReference type="RefSeq" id="WP_177168385.1">
    <property type="nucleotide sequence ID" value="NZ_FNZF01000005.1"/>
</dbReference>
<evidence type="ECO:0000313" key="3">
    <source>
        <dbReference type="Proteomes" id="UP000199200"/>
    </source>
</evidence>
<dbReference type="AlphaFoldDB" id="A0A1H7ATM2"/>
<sequence>MWLMFTTVFGFTVLLILGMLIMIHFLQRAMISEDSTTIDEKPETTYTLDS</sequence>
<evidence type="ECO:0000256" key="1">
    <source>
        <dbReference type="SAM" id="Phobius"/>
    </source>
</evidence>
<keyword evidence="1" id="KW-0472">Membrane</keyword>
<dbReference type="EMBL" id="FNZF01000005">
    <property type="protein sequence ID" value="SEJ68953.1"/>
    <property type="molecule type" value="Genomic_DNA"/>
</dbReference>
<reference evidence="3" key="1">
    <citation type="submission" date="2016-10" db="EMBL/GenBank/DDBJ databases">
        <authorList>
            <person name="Varghese N."/>
            <person name="Submissions S."/>
        </authorList>
    </citation>
    <scope>NUCLEOTIDE SEQUENCE [LARGE SCALE GENOMIC DNA]</scope>
    <source>
        <strain evidence="3">CGMCC 1.6763</strain>
    </source>
</reference>
<evidence type="ECO:0000313" key="2">
    <source>
        <dbReference type="EMBL" id="SEJ68953.1"/>
    </source>
</evidence>
<organism evidence="2 3">
    <name type="scientific">Bhargavaea ginsengi</name>
    <dbReference type="NCBI Taxonomy" id="426757"/>
    <lineage>
        <taxon>Bacteria</taxon>
        <taxon>Bacillati</taxon>
        <taxon>Bacillota</taxon>
        <taxon>Bacilli</taxon>
        <taxon>Bacillales</taxon>
        <taxon>Caryophanaceae</taxon>
        <taxon>Bhargavaea</taxon>
    </lineage>
</organism>
<proteinExistence type="predicted"/>
<keyword evidence="3" id="KW-1185">Reference proteome</keyword>
<name>A0A1H7ATM2_9BACL</name>
<dbReference type="Proteomes" id="UP000199200">
    <property type="component" value="Unassembled WGS sequence"/>
</dbReference>